<dbReference type="CDD" id="cd07346">
    <property type="entry name" value="ABC_6TM_exporters"/>
    <property type="match status" value="1"/>
</dbReference>
<evidence type="ECO:0000313" key="10">
    <source>
        <dbReference type="EMBL" id="MBD3919214.1"/>
    </source>
</evidence>
<keyword evidence="3" id="KW-0547">Nucleotide-binding</keyword>
<dbReference type="PANTHER" id="PTHR43394:SF1">
    <property type="entry name" value="ATP-BINDING CASSETTE SUB-FAMILY B MEMBER 10, MITOCHONDRIAL"/>
    <property type="match status" value="1"/>
</dbReference>
<dbReference type="InterPro" id="IPR003439">
    <property type="entry name" value="ABC_transporter-like_ATP-bd"/>
</dbReference>
<dbReference type="InterPro" id="IPR036640">
    <property type="entry name" value="ABC1_TM_sf"/>
</dbReference>
<sequence length="588" mass="65258">MNAVRSRSVIALVRRKGFRDFLNLGLKYKYWYLAVIVLQLGGTGASLMLADTSRRLFDGGQSLTRDELTSIIIAIVCFVVLGLLCTTFARICNQIINTNVVFTMRQIVLSKLIDLSLSEHESRHSSRSQNLLFNELEVFKHFIVFDILKLISLPISFVAVGVYLLNVNPLLGIAAILVGPLQLLSNVVVKESYKKLVAKQQENGEEVFFHLGETLSGMREIKMNQLETSVIHRFGEVCKRGIKLWVDIEKMEAIRDLVRMIPEKLGYLLGIGIGAVLMVDGQIGPGALVAFITLLDRVSAPFNDITWIINSLQRVSAGTESLLDTMEMEPEDKGGDLILKPMSPSIEFDKVSFAYPDSLPVLTNVSFRIAPGQSMALVGPSGGGKSTIIKLLYRVYKPQEGTIRINGIPIEDYTLESLRQCLAAVTQDIYLFDGTIRDNIAVGHQDAGAKEIHIAAELSQSIDFIEALPDKFDTRVGERGIKLSQGQKQRIAIARAILRQSSILVLDEPTSALDVETESLFQQQLADWSGDSTKIIIAHRLSTIRNVDVVVFLEKGQVRETGSPTALIRSGGRFMDYWEKQQITEFVG</sequence>
<feature type="transmembrane region" description="Helical" evidence="7">
    <location>
        <begin position="138"/>
        <end position="164"/>
    </location>
</feature>
<dbReference type="Pfam" id="PF00664">
    <property type="entry name" value="ABC_membrane"/>
    <property type="match status" value="1"/>
</dbReference>
<proteinExistence type="predicted"/>
<dbReference type="RefSeq" id="WP_224753458.1">
    <property type="nucleotide sequence ID" value="NZ_JACXZA010000002.1"/>
</dbReference>
<keyword evidence="6 7" id="KW-0472">Membrane</keyword>
<dbReference type="SMART" id="SM00382">
    <property type="entry name" value="AAA"/>
    <property type="match status" value="1"/>
</dbReference>
<evidence type="ECO:0000256" key="3">
    <source>
        <dbReference type="ARBA" id="ARBA00022741"/>
    </source>
</evidence>
<keyword evidence="2 7" id="KW-0812">Transmembrane</keyword>
<accession>A0ABR8MXG8</accession>
<dbReference type="Gene3D" id="1.20.1560.10">
    <property type="entry name" value="ABC transporter type 1, transmembrane domain"/>
    <property type="match status" value="1"/>
</dbReference>
<dbReference type="Proteomes" id="UP000609346">
    <property type="component" value="Unassembled WGS sequence"/>
</dbReference>
<dbReference type="GO" id="GO:0005524">
    <property type="term" value="F:ATP binding"/>
    <property type="evidence" value="ECO:0007669"/>
    <property type="project" value="UniProtKB-KW"/>
</dbReference>
<dbReference type="InterPro" id="IPR003593">
    <property type="entry name" value="AAA+_ATPase"/>
</dbReference>
<evidence type="ECO:0000313" key="11">
    <source>
        <dbReference type="Proteomes" id="UP000609346"/>
    </source>
</evidence>
<dbReference type="PROSITE" id="PS00211">
    <property type="entry name" value="ABC_TRANSPORTER_1"/>
    <property type="match status" value="1"/>
</dbReference>
<feature type="domain" description="ABC transmembrane type-1" evidence="9">
    <location>
        <begin position="33"/>
        <end position="314"/>
    </location>
</feature>
<protein>
    <submittedName>
        <fullName evidence="10">ABC transporter ATP-binding protein</fullName>
    </submittedName>
</protein>
<dbReference type="PROSITE" id="PS50893">
    <property type="entry name" value="ABC_TRANSPORTER_2"/>
    <property type="match status" value="1"/>
</dbReference>
<dbReference type="InterPro" id="IPR039421">
    <property type="entry name" value="Type_1_exporter"/>
</dbReference>
<organism evidence="10 11">
    <name type="scientific">Paenibacillus terricola</name>
    <dbReference type="NCBI Taxonomy" id="2763503"/>
    <lineage>
        <taxon>Bacteria</taxon>
        <taxon>Bacillati</taxon>
        <taxon>Bacillota</taxon>
        <taxon>Bacilli</taxon>
        <taxon>Bacillales</taxon>
        <taxon>Paenibacillaceae</taxon>
        <taxon>Paenibacillus</taxon>
    </lineage>
</organism>
<dbReference type="PANTHER" id="PTHR43394">
    <property type="entry name" value="ATP-DEPENDENT PERMEASE MDL1, MITOCHONDRIAL"/>
    <property type="match status" value="1"/>
</dbReference>
<dbReference type="PROSITE" id="PS50929">
    <property type="entry name" value="ABC_TM1F"/>
    <property type="match status" value="1"/>
</dbReference>
<feature type="transmembrane region" description="Helical" evidence="7">
    <location>
        <begin position="30"/>
        <end position="50"/>
    </location>
</feature>
<evidence type="ECO:0000256" key="2">
    <source>
        <dbReference type="ARBA" id="ARBA00022692"/>
    </source>
</evidence>
<dbReference type="InterPro" id="IPR027417">
    <property type="entry name" value="P-loop_NTPase"/>
</dbReference>
<name>A0ABR8MXG8_9BACL</name>
<dbReference type="Gene3D" id="3.40.50.300">
    <property type="entry name" value="P-loop containing nucleotide triphosphate hydrolases"/>
    <property type="match status" value="1"/>
</dbReference>
<evidence type="ECO:0000259" key="9">
    <source>
        <dbReference type="PROSITE" id="PS50929"/>
    </source>
</evidence>
<dbReference type="EMBL" id="JACXZA010000002">
    <property type="protein sequence ID" value="MBD3919214.1"/>
    <property type="molecule type" value="Genomic_DNA"/>
</dbReference>
<dbReference type="SUPFAM" id="SSF52540">
    <property type="entry name" value="P-loop containing nucleoside triphosphate hydrolases"/>
    <property type="match status" value="1"/>
</dbReference>
<dbReference type="InterPro" id="IPR011527">
    <property type="entry name" value="ABC1_TM_dom"/>
</dbReference>
<comment type="subcellular location">
    <subcellularLocation>
        <location evidence="1">Cell membrane</location>
        <topology evidence="1">Multi-pass membrane protein</topology>
    </subcellularLocation>
</comment>
<evidence type="ECO:0000256" key="1">
    <source>
        <dbReference type="ARBA" id="ARBA00004651"/>
    </source>
</evidence>
<feature type="transmembrane region" description="Helical" evidence="7">
    <location>
        <begin position="170"/>
        <end position="189"/>
    </location>
</feature>
<reference evidence="10 11" key="1">
    <citation type="submission" date="2020-09" db="EMBL/GenBank/DDBJ databases">
        <title>Paenibacillus sp. strain PR3 16S rRNA gene Genome sequencing and assembly.</title>
        <authorList>
            <person name="Kim J."/>
        </authorList>
    </citation>
    <scope>NUCLEOTIDE SEQUENCE [LARGE SCALE GENOMIC DNA]</scope>
    <source>
        <strain evidence="10 11">PR3</strain>
    </source>
</reference>
<gene>
    <name evidence="10" type="ORF">H8B09_10660</name>
</gene>
<keyword evidence="11" id="KW-1185">Reference proteome</keyword>
<evidence type="ECO:0000256" key="7">
    <source>
        <dbReference type="SAM" id="Phobius"/>
    </source>
</evidence>
<dbReference type="SUPFAM" id="SSF90123">
    <property type="entry name" value="ABC transporter transmembrane region"/>
    <property type="match status" value="1"/>
</dbReference>
<dbReference type="Pfam" id="PF00005">
    <property type="entry name" value="ABC_tran"/>
    <property type="match status" value="1"/>
</dbReference>
<feature type="domain" description="ABC transporter" evidence="8">
    <location>
        <begin position="346"/>
        <end position="580"/>
    </location>
</feature>
<feature type="transmembrane region" description="Helical" evidence="7">
    <location>
        <begin position="71"/>
        <end position="89"/>
    </location>
</feature>
<dbReference type="InterPro" id="IPR017871">
    <property type="entry name" value="ABC_transporter-like_CS"/>
</dbReference>
<evidence type="ECO:0000259" key="8">
    <source>
        <dbReference type="PROSITE" id="PS50893"/>
    </source>
</evidence>
<evidence type="ECO:0000256" key="6">
    <source>
        <dbReference type="ARBA" id="ARBA00023136"/>
    </source>
</evidence>
<evidence type="ECO:0000256" key="5">
    <source>
        <dbReference type="ARBA" id="ARBA00022989"/>
    </source>
</evidence>
<feature type="transmembrane region" description="Helical" evidence="7">
    <location>
        <begin position="265"/>
        <end position="295"/>
    </location>
</feature>
<comment type="caution">
    <text evidence="10">The sequence shown here is derived from an EMBL/GenBank/DDBJ whole genome shotgun (WGS) entry which is preliminary data.</text>
</comment>
<keyword evidence="5 7" id="KW-1133">Transmembrane helix</keyword>
<evidence type="ECO:0000256" key="4">
    <source>
        <dbReference type="ARBA" id="ARBA00022840"/>
    </source>
</evidence>
<keyword evidence="4 10" id="KW-0067">ATP-binding</keyword>